<comment type="subcellular location">
    <subcellularLocation>
        <location evidence="1">Nucleus</location>
    </subcellularLocation>
</comment>
<keyword evidence="6" id="KW-0805">Transcription regulation</keyword>
<dbReference type="Proteomes" id="UP000007797">
    <property type="component" value="Unassembled WGS sequence"/>
</dbReference>
<gene>
    <name evidence="12" type="ORF">DFA_02780</name>
</gene>
<feature type="compositionally biased region" description="Basic residues" evidence="10">
    <location>
        <begin position="618"/>
        <end position="629"/>
    </location>
</feature>
<feature type="compositionally biased region" description="Low complexity" evidence="10">
    <location>
        <begin position="846"/>
        <end position="863"/>
    </location>
</feature>
<keyword evidence="11" id="KW-1133">Transmembrane helix</keyword>
<feature type="coiled-coil region" evidence="9">
    <location>
        <begin position="1529"/>
        <end position="1591"/>
    </location>
</feature>
<evidence type="ECO:0000256" key="3">
    <source>
        <dbReference type="ARBA" id="ARBA00022737"/>
    </source>
</evidence>
<evidence type="ECO:0000256" key="8">
    <source>
        <dbReference type="ARBA" id="ARBA00023242"/>
    </source>
</evidence>
<sequence>MNELIKFQKEQVERTIKQKRKKIFKMFYIIINFILSLFGASPIGNNSNNSNNNNNNNNNGNGSVVQKQQLQQSQDNNGNNQLNIEILNNSVQQQPTIIQNSSNNNNKTSSYYFSEKVVIGDTKAIETEKRLLSNPSELSKDPIPLSYPPTSTSSTSLNQEGQQQLSGMVLLSLEDLPLNTLYITPAGQQLIRINDSTVKYADGELFEIGSSSKRAPDLTSTSSTDNNAIQIEEQKKLAEEEEKKRNAEEVERKRLVAEQEKKRLADEQEKKRLADEAEKKRLADEKKKLADEQEKKKLADEAEKRLADEAEKKRLADEQEKEEIEKKRLADEAEKKRLADEQEKKRLADEAEKKRLADEQEKARLAAEEAERKRLADESERQKEAERKRLAEEAEKKRLADEQEKVRLAAEETERKRLAEEAEKKRLADEQEKKRLEAEEAERKRLADEAEKTRLAAEEAERKRLAEESERQRLEAEEAERKRLADEAEKKRLADEAEKKRLAEEEAERKRLADEAEKKRLADEQEKTRLAAEESERKRLADEAEKKRLADEQEKKRLADEAEKKKRLADEAEKKKQSAEDSAEKKKTIEKRNREQEGDDDQRDHKRLVHLTLERPNKKGRKKPLKRLSQHPAVKEVVSYSKAGNDDDESATSTSTSTTSSSSSSPVRLPGMGMPLPGLNPTGGHPPVANKYGGVAMMPAGFDLGAVKLKKQAGASPSQSPQKPAAEQPTEQVDFRSSIVWLEKVKEEKEEYTNRFEMRIGANRIKLPSPPPSPILSHNNNPDQPQEQEQDNNTTQTAVAAAAVVSSTTELASSPTSSSSSSVATISTLELVNVDVSDSQQTTTMSQHKSVPVSSVQPSKSSPNIIASSQHQHTASSPSLKGVATIGASTSRSSNALVHQKKVGGPNEIYQLLAEQKLTETDIWGGHPDIFPVFCQYNLDNMNVGGGGGIQSGSSTMSLSSAAAHLNGGGGGNNSGEGGHVLSVNFPTDMKSEFGEVRKRSYKIAKKLTVAQTVNLICRRQQIKEPRRFWLSTIMGCIMNDDILLSTYGFGTFFKSWELNLVPKQRYLDQIETDSPSLATGDFVVDFTLPPLTQFGGLKKKRIKVDSNLSIFNILEKICNKYKVEEPERFSLITNEEFPLVLNLDATLSHYGLGSKISTMELSIVFNEFIPPYSIRNKYIPSHGVFQVGNINPKQQKAVIVDLENKLFESMILNEEMVSNIKQISSDAREKESQLTSQINQMEVSHNAVMSTIVEQLTKFKETFMREKEKYNREISYLTDERNTLTETLDRLGEKMRQDADEFEKTLFKEKSEHQETSLRLNHALEQQRQENKRLEIAIKEQEESHLEEMEQKQLEMTESRDYYESKISSLMTSHRQQSEQKEREKTEMRHYYETRLGDIDQQRQEEEKRLNDIYNSSLTSADVISSAVSPDTLHFEHIETHMSQENSEEMEKLRLTIERMSMEIKERDVIIKTVYPKKIDALEKKVKLLEQRYSDAELLAAQRALEIEQKTGQLEQLRAVELKQRQTIDTTTTQLREEERRHRAVQNDLTNTLAELEAERSNVARQKKQLEELEQAKLQQEIQFKQKEANYLYEIEELKKPKPPPMPTYKIDKPKPLNGNGKTSETEIRDVRTGLKAVVHQTIQREPTIAGVADLLFISLQKRFASMNQTDIEDLDDDDDDEFEFD</sequence>
<name>F4PIA3_CACFS</name>
<keyword evidence="5" id="KW-0862">Zinc</keyword>
<keyword evidence="2" id="KW-0479">Metal-binding</keyword>
<feature type="compositionally biased region" description="Low complexity" evidence="10">
    <location>
        <begin position="775"/>
        <end position="798"/>
    </location>
</feature>
<dbReference type="KEGG" id="dfa:DFA_02780"/>
<dbReference type="GO" id="GO:0005634">
    <property type="term" value="C:nucleus"/>
    <property type="evidence" value="ECO:0007669"/>
    <property type="project" value="UniProtKB-SubCell"/>
</dbReference>
<feature type="region of interest" description="Disordered" evidence="10">
    <location>
        <begin position="48"/>
        <end position="81"/>
    </location>
</feature>
<feature type="coiled-coil region" evidence="9">
    <location>
        <begin position="1214"/>
        <end position="1288"/>
    </location>
</feature>
<dbReference type="PANTHER" id="PTHR45888">
    <property type="entry name" value="HL01030P-RELATED"/>
    <property type="match status" value="1"/>
</dbReference>
<keyword evidence="9" id="KW-0175">Coiled coil</keyword>
<feature type="transmembrane region" description="Helical" evidence="11">
    <location>
        <begin position="26"/>
        <end position="44"/>
    </location>
</feature>
<evidence type="ECO:0000313" key="13">
    <source>
        <dbReference type="Proteomes" id="UP000007797"/>
    </source>
</evidence>
<evidence type="ECO:0000256" key="6">
    <source>
        <dbReference type="ARBA" id="ARBA00023015"/>
    </source>
</evidence>
<evidence type="ECO:0000256" key="9">
    <source>
        <dbReference type="SAM" id="Coils"/>
    </source>
</evidence>
<dbReference type="RefSeq" id="XP_004362388.1">
    <property type="nucleotide sequence ID" value="XM_004362331.1"/>
</dbReference>
<keyword evidence="3" id="KW-0677">Repeat</keyword>
<keyword evidence="8" id="KW-0539">Nucleus</keyword>
<dbReference type="EMBL" id="GL883006">
    <property type="protein sequence ID" value="EGG24537.1"/>
    <property type="molecule type" value="Genomic_DNA"/>
</dbReference>
<dbReference type="OrthoDB" id="16815at2759"/>
<organism evidence="12 13">
    <name type="scientific">Cavenderia fasciculata</name>
    <name type="common">Slime mold</name>
    <name type="synonym">Dictyostelium fasciculatum</name>
    <dbReference type="NCBI Taxonomy" id="261658"/>
    <lineage>
        <taxon>Eukaryota</taxon>
        <taxon>Amoebozoa</taxon>
        <taxon>Evosea</taxon>
        <taxon>Eumycetozoa</taxon>
        <taxon>Dictyostelia</taxon>
        <taxon>Acytosteliales</taxon>
        <taxon>Cavenderiaceae</taxon>
        <taxon>Cavenderia</taxon>
    </lineage>
</organism>
<evidence type="ECO:0000256" key="4">
    <source>
        <dbReference type="ARBA" id="ARBA00022771"/>
    </source>
</evidence>
<dbReference type="STRING" id="1054147.F4PIA3"/>
<protein>
    <submittedName>
        <fullName evidence="12">Uncharacterized protein</fullName>
    </submittedName>
</protein>
<feature type="compositionally biased region" description="Basic and acidic residues" evidence="10">
    <location>
        <begin position="261"/>
        <end position="596"/>
    </location>
</feature>
<dbReference type="PANTHER" id="PTHR45888:SF4">
    <property type="entry name" value="PHD FINGER PROTEIN 10"/>
    <property type="match status" value="1"/>
</dbReference>
<dbReference type="GeneID" id="14877193"/>
<evidence type="ECO:0000256" key="1">
    <source>
        <dbReference type="ARBA" id="ARBA00004123"/>
    </source>
</evidence>
<evidence type="ECO:0000313" key="12">
    <source>
        <dbReference type="EMBL" id="EGG24537.1"/>
    </source>
</evidence>
<keyword evidence="11" id="KW-0812">Transmembrane</keyword>
<feature type="compositionally biased region" description="Polar residues" evidence="10">
    <location>
        <begin position="864"/>
        <end position="879"/>
    </location>
</feature>
<accession>F4PIA3</accession>
<evidence type="ECO:0000256" key="11">
    <source>
        <dbReference type="SAM" id="Phobius"/>
    </source>
</evidence>
<feature type="region of interest" description="Disordered" evidence="10">
    <location>
        <begin position="261"/>
        <end position="693"/>
    </location>
</feature>
<keyword evidence="13" id="KW-1185">Reference proteome</keyword>
<keyword evidence="7" id="KW-0804">Transcription</keyword>
<feature type="compositionally biased region" description="Low complexity" evidence="10">
    <location>
        <begin position="148"/>
        <end position="157"/>
    </location>
</feature>
<reference evidence="13" key="1">
    <citation type="journal article" date="2011" name="Genome Res.">
        <title>Phylogeny-wide analysis of social amoeba genomes highlights ancient origins for complex intercellular communication.</title>
        <authorList>
            <person name="Heidel A.J."/>
            <person name="Lawal H.M."/>
            <person name="Felder M."/>
            <person name="Schilde C."/>
            <person name="Helps N.R."/>
            <person name="Tunggal B."/>
            <person name="Rivero F."/>
            <person name="John U."/>
            <person name="Schleicher M."/>
            <person name="Eichinger L."/>
            <person name="Platzer M."/>
            <person name="Noegel A.A."/>
            <person name="Schaap P."/>
            <person name="Gloeckner G."/>
        </authorList>
    </citation>
    <scope>NUCLEOTIDE SEQUENCE [LARGE SCALE GENOMIC DNA]</scope>
    <source>
        <strain evidence="13">SH3</strain>
    </source>
</reference>
<feature type="region of interest" description="Disordered" evidence="10">
    <location>
        <begin position="763"/>
        <end position="798"/>
    </location>
</feature>
<feature type="coiled-coil region" evidence="9">
    <location>
        <begin position="1444"/>
        <end position="1500"/>
    </location>
</feature>
<feature type="region of interest" description="Disordered" evidence="10">
    <location>
        <begin position="710"/>
        <end position="737"/>
    </location>
</feature>
<feature type="region of interest" description="Disordered" evidence="10">
    <location>
        <begin position="1600"/>
        <end position="1627"/>
    </location>
</feature>
<feature type="compositionally biased region" description="Low complexity" evidence="10">
    <location>
        <begin position="652"/>
        <end position="679"/>
    </location>
</feature>
<proteinExistence type="predicted"/>
<feature type="region of interest" description="Disordered" evidence="10">
    <location>
        <begin position="133"/>
        <end position="157"/>
    </location>
</feature>
<evidence type="ECO:0000256" key="7">
    <source>
        <dbReference type="ARBA" id="ARBA00023163"/>
    </source>
</evidence>
<keyword evidence="11" id="KW-0472">Membrane</keyword>
<evidence type="ECO:0000256" key="5">
    <source>
        <dbReference type="ARBA" id="ARBA00022833"/>
    </source>
</evidence>
<feature type="region of interest" description="Disordered" evidence="10">
    <location>
        <begin position="839"/>
        <end position="879"/>
    </location>
</feature>
<keyword evidence="4" id="KW-0863">Zinc-finger</keyword>
<dbReference type="GO" id="GO:0008270">
    <property type="term" value="F:zinc ion binding"/>
    <property type="evidence" value="ECO:0007669"/>
    <property type="project" value="UniProtKB-KW"/>
</dbReference>
<evidence type="ECO:0000256" key="2">
    <source>
        <dbReference type="ARBA" id="ARBA00022723"/>
    </source>
</evidence>
<feature type="coiled-coil region" evidence="9">
    <location>
        <begin position="1318"/>
        <end position="1360"/>
    </location>
</feature>
<evidence type="ECO:0000256" key="10">
    <source>
        <dbReference type="SAM" id="MobiDB-lite"/>
    </source>
</evidence>